<dbReference type="Proteomes" id="UP000789595">
    <property type="component" value="Unassembled WGS sequence"/>
</dbReference>
<evidence type="ECO:0000313" key="5">
    <source>
        <dbReference type="Proteomes" id="UP000789595"/>
    </source>
</evidence>
<gene>
    <name evidence="3" type="ORF">PCAL00307_LOCUS9667</name>
    <name evidence="4" type="ORF">PECAL_2P08640</name>
</gene>
<feature type="compositionally biased region" description="Polar residues" evidence="2">
    <location>
        <begin position="490"/>
        <end position="508"/>
    </location>
</feature>
<evidence type="ECO:0000313" key="4">
    <source>
        <dbReference type="EMBL" id="CAH0367825.1"/>
    </source>
</evidence>
<evidence type="ECO:0000256" key="1">
    <source>
        <dbReference type="SAM" id="Coils"/>
    </source>
</evidence>
<feature type="region of interest" description="Disordered" evidence="2">
    <location>
        <begin position="410"/>
        <end position="474"/>
    </location>
</feature>
<accession>A0A7S3ZUJ6</accession>
<feature type="compositionally biased region" description="Pro residues" evidence="2">
    <location>
        <begin position="347"/>
        <end position="359"/>
    </location>
</feature>
<evidence type="ECO:0008006" key="6">
    <source>
        <dbReference type="Google" id="ProtNLM"/>
    </source>
</evidence>
<name>A0A7S3ZUJ6_9STRA</name>
<feature type="region of interest" description="Disordered" evidence="2">
    <location>
        <begin position="127"/>
        <end position="225"/>
    </location>
</feature>
<feature type="compositionally biased region" description="Polar residues" evidence="2">
    <location>
        <begin position="575"/>
        <end position="588"/>
    </location>
</feature>
<keyword evidence="1" id="KW-0175">Coiled coil</keyword>
<keyword evidence="5" id="KW-1185">Reference proteome</keyword>
<evidence type="ECO:0000256" key="2">
    <source>
        <dbReference type="SAM" id="MobiDB-lite"/>
    </source>
</evidence>
<feature type="region of interest" description="Disordered" evidence="2">
    <location>
        <begin position="1"/>
        <end position="92"/>
    </location>
</feature>
<feature type="region of interest" description="Disordered" evidence="2">
    <location>
        <begin position="486"/>
        <end position="643"/>
    </location>
</feature>
<feature type="compositionally biased region" description="Basic and acidic residues" evidence="2">
    <location>
        <begin position="66"/>
        <end position="75"/>
    </location>
</feature>
<sequence length="880" mass="96318">MADTPASTTGTSHDFDLSSDEEDDILQNLKQQAQRGTRSSASYDPDASSNFGKTTASSEGTPNFESMRDAFREAGMEALETKSPVAAPPTVASADESIRVDFGAAAQRQSLAHQSIASVDGVMLQSRDGGVDAVAEEPQPQTDETSVYSPPGAEEEKAPLATDATSVYSPPGASEAQPTVNTSADEFAALAAAQEDDSESEEEEGDDPEDRQAREDVGAALKPAKKEALERLVEQLQRDNDRLQASLQLAYERAEAAKGEWEAEREGLVRQAKEAATEAKLAIASSKSPTKREPGELAKSAMDPRASRLAAELQLAKERDALRDEVNQLNALRAKDQQTIKQLQRQPPTPPPPRAPPPEQRAFQDVERRCTDLERELEDQRAAHEYRIHALRDEFEKLRDAHERKLRAVKAEAARKAKQQPVRKAPTLTENTVVGPKKAAGISRQALHAIEEQSRKDHEAKLKAEQKAERLQRELEEAKQSLVRARNKLKASNAQRGSTETLASVSATSSPPPPRRSREKSPHKRRDEEASSPAPPPPAKRRGVDVGTQSPRRKHKDAEAASPAPPQKRRGVDAGTQSPKPRTTSTGVQSPRPPQEPRRAESPAPARRAPRTVESEDQTLVASVESVPPPPPPVAPDLEGEATKEQLELRALRTELEREREINRRLADERDAPEEELGVYKERAAALRDALEQATRDAEKEMRLRREAEETLHAVQAQKPENDALTSEVNKLRSEHRDMVRELSSSRETARLAAEDAARLHRALQLRGPGTTTEVAVAALAAQVDELELRAKRRQEEVASAVLEANASAKLELARHETRAAEALAAKDAQLMRFRGELDSLLDALRAAVADKARAQAAVSEKLAQDHLTFANEAFDVGAE</sequence>
<protein>
    <recommendedName>
        <fullName evidence="6">Centrosomal protein of 162 kDa</fullName>
    </recommendedName>
</protein>
<reference evidence="4" key="2">
    <citation type="submission" date="2021-11" db="EMBL/GenBank/DDBJ databases">
        <authorList>
            <consortium name="Genoscope - CEA"/>
            <person name="William W."/>
        </authorList>
    </citation>
    <scope>NUCLEOTIDE SEQUENCE</scope>
</reference>
<feature type="coiled-coil region" evidence="1">
    <location>
        <begin position="777"/>
        <end position="826"/>
    </location>
</feature>
<feature type="compositionally biased region" description="Basic and acidic residues" evidence="2">
    <location>
        <begin position="449"/>
        <end position="474"/>
    </location>
</feature>
<feature type="compositionally biased region" description="Polar residues" evidence="2">
    <location>
        <begin position="1"/>
        <end position="12"/>
    </location>
</feature>
<evidence type="ECO:0000313" key="3">
    <source>
        <dbReference type="EMBL" id="CAE0694231.1"/>
    </source>
</evidence>
<dbReference type="AlphaFoldDB" id="A0A7S3ZUJ6"/>
<organism evidence="3">
    <name type="scientific">Pelagomonas calceolata</name>
    <dbReference type="NCBI Taxonomy" id="35677"/>
    <lineage>
        <taxon>Eukaryota</taxon>
        <taxon>Sar</taxon>
        <taxon>Stramenopiles</taxon>
        <taxon>Ochrophyta</taxon>
        <taxon>Pelagophyceae</taxon>
        <taxon>Pelagomonadales</taxon>
        <taxon>Pelagomonadaceae</taxon>
        <taxon>Pelagomonas</taxon>
    </lineage>
</organism>
<feature type="compositionally biased region" description="Acidic residues" evidence="2">
    <location>
        <begin position="194"/>
        <end position="209"/>
    </location>
</feature>
<feature type="coiled-coil region" evidence="1">
    <location>
        <begin position="226"/>
        <end position="271"/>
    </location>
</feature>
<feature type="compositionally biased region" description="Low complexity" evidence="2">
    <location>
        <begin position="183"/>
        <end position="193"/>
    </location>
</feature>
<proteinExistence type="predicted"/>
<feature type="compositionally biased region" description="Polar residues" evidence="2">
    <location>
        <begin position="28"/>
        <end position="64"/>
    </location>
</feature>
<feature type="region of interest" description="Disordered" evidence="2">
    <location>
        <begin position="280"/>
        <end position="307"/>
    </location>
</feature>
<reference evidence="3" key="1">
    <citation type="submission" date="2021-01" db="EMBL/GenBank/DDBJ databases">
        <authorList>
            <person name="Corre E."/>
            <person name="Pelletier E."/>
            <person name="Niang G."/>
            <person name="Scheremetjew M."/>
            <person name="Finn R."/>
            <person name="Kale V."/>
            <person name="Holt S."/>
            <person name="Cochrane G."/>
            <person name="Meng A."/>
            <person name="Brown T."/>
            <person name="Cohen L."/>
        </authorList>
    </citation>
    <scope>NUCLEOTIDE SEQUENCE</scope>
    <source>
        <strain evidence="3">CCMP1756</strain>
    </source>
</reference>
<feature type="region of interest" description="Disordered" evidence="2">
    <location>
        <begin position="330"/>
        <end position="363"/>
    </location>
</feature>
<feature type="compositionally biased region" description="Basic residues" evidence="2">
    <location>
        <begin position="515"/>
        <end position="524"/>
    </location>
</feature>
<dbReference type="EMBL" id="HBIW01011301">
    <property type="protein sequence ID" value="CAE0694231.1"/>
    <property type="molecule type" value="Transcribed_RNA"/>
</dbReference>
<dbReference type="EMBL" id="CAKKNE010000002">
    <property type="protein sequence ID" value="CAH0367825.1"/>
    <property type="molecule type" value="Genomic_DNA"/>
</dbReference>
<feature type="compositionally biased region" description="Polar residues" evidence="2">
    <location>
        <begin position="139"/>
        <end position="148"/>
    </location>
</feature>
<feature type="compositionally biased region" description="Low complexity" evidence="2">
    <location>
        <begin position="83"/>
        <end position="92"/>
    </location>
</feature>